<dbReference type="EMBL" id="WMJX01000021">
    <property type="protein sequence ID" value="MTG98516.1"/>
    <property type="molecule type" value="Genomic_DNA"/>
</dbReference>
<dbReference type="InterPro" id="IPR014436">
    <property type="entry name" value="Extradiol_dOase_DODA"/>
</dbReference>
<evidence type="ECO:0000256" key="5">
    <source>
        <dbReference type="ARBA" id="ARBA00023002"/>
    </source>
</evidence>
<dbReference type="PANTHER" id="PTHR30096:SF0">
    <property type="entry name" value="4,5-DOPA DIOXYGENASE EXTRADIOL-LIKE PROTEIN"/>
    <property type="match status" value="1"/>
</dbReference>
<evidence type="ECO:0000256" key="1">
    <source>
        <dbReference type="ARBA" id="ARBA00001947"/>
    </source>
</evidence>
<feature type="domain" description="Extradiol ring-cleavage dioxygenase class III enzyme subunit B" evidence="6">
    <location>
        <begin position="53"/>
        <end position="216"/>
    </location>
</feature>
<evidence type="ECO:0000259" key="6">
    <source>
        <dbReference type="Pfam" id="PF02900"/>
    </source>
</evidence>
<evidence type="ECO:0000313" key="8">
    <source>
        <dbReference type="Proteomes" id="UP000438760"/>
    </source>
</evidence>
<dbReference type="Gene3D" id="3.40.830.10">
    <property type="entry name" value="LigB-like"/>
    <property type="match status" value="1"/>
</dbReference>
<dbReference type="CDD" id="cd07363">
    <property type="entry name" value="45_DOPA_Dioxygenase"/>
    <property type="match status" value="1"/>
</dbReference>
<keyword evidence="7" id="KW-0223">Dioxygenase</keyword>
<dbReference type="NCBIfam" id="NF007914">
    <property type="entry name" value="PRK10628.1"/>
    <property type="match status" value="1"/>
</dbReference>
<evidence type="ECO:0000256" key="2">
    <source>
        <dbReference type="ARBA" id="ARBA00007581"/>
    </source>
</evidence>
<proteinExistence type="inferred from homology"/>
<dbReference type="InterPro" id="IPR004183">
    <property type="entry name" value="Xdiol_dOase_suB"/>
</dbReference>
<keyword evidence="4" id="KW-0862">Zinc</keyword>
<evidence type="ECO:0000313" key="7">
    <source>
        <dbReference type="EMBL" id="MTG98516.1"/>
    </source>
</evidence>
<dbReference type="AlphaFoldDB" id="A0A6I3LLY0"/>
<name>A0A6I3LLY0_9FLAO</name>
<dbReference type="Pfam" id="PF02900">
    <property type="entry name" value="LigB"/>
    <property type="match status" value="1"/>
</dbReference>
<keyword evidence="3" id="KW-0479">Metal-binding</keyword>
<dbReference type="OrthoDB" id="9790889at2"/>
<keyword evidence="5 7" id="KW-0560">Oxidoreductase</keyword>
<accession>A0A6I3LLY0</accession>
<evidence type="ECO:0000256" key="3">
    <source>
        <dbReference type="ARBA" id="ARBA00022723"/>
    </source>
</evidence>
<keyword evidence="8" id="KW-1185">Reference proteome</keyword>
<dbReference type="GO" id="GO:0008270">
    <property type="term" value="F:zinc ion binding"/>
    <property type="evidence" value="ECO:0007669"/>
    <property type="project" value="InterPro"/>
</dbReference>
<dbReference type="SUPFAM" id="SSF53213">
    <property type="entry name" value="LigB-like"/>
    <property type="match status" value="1"/>
</dbReference>
<reference evidence="7 8" key="1">
    <citation type="submission" date="2019-11" db="EMBL/GenBank/DDBJ databases">
        <title>Genome of Strain BIT-d1.</title>
        <authorList>
            <person name="Yang Y."/>
        </authorList>
    </citation>
    <scope>NUCLEOTIDE SEQUENCE [LARGE SCALE GENOMIC DNA]</scope>
    <source>
        <strain evidence="7 8">BIT-d1</strain>
    </source>
</reference>
<dbReference type="GO" id="GO:0008198">
    <property type="term" value="F:ferrous iron binding"/>
    <property type="evidence" value="ECO:0007669"/>
    <property type="project" value="InterPro"/>
</dbReference>
<dbReference type="GO" id="GO:0050297">
    <property type="term" value="F:stizolobate synthase activity"/>
    <property type="evidence" value="ECO:0007669"/>
    <property type="project" value="UniProtKB-EC"/>
</dbReference>
<evidence type="ECO:0000256" key="4">
    <source>
        <dbReference type="ARBA" id="ARBA00022833"/>
    </source>
</evidence>
<organism evidence="7 8">
    <name type="scientific">Myroides albus</name>
    <dbReference type="NCBI Taxonomy" id="2562892"/>
    <lineage>
        <taxon>Bacteria</taxon>
        <taxon>Pseudomonadati</taxon>
        <taxon>Bacteroidota</taxon>
        <taxon>Flavobacteriia</taxon>
        <taxon>Flavobacteriales</taxon>
        <taxon>Flavobacteriaceae</taxon>
        <taxon>Myroides</taxon>
    </lineage>
</organism>
<dbReference type="EC" id="1.13.11.29" evidence="7"/>
<dbReference type="PANTHER" id="PTHR30096">
    <property type="entry name" value="4,5-DOPA DIOXYGENASE EXTRADIOL-LIKE PROTEIN"/>
    <property type="match status" value="1"/>
</dbReference>
<comment type="caution">
    <text evidence="7">The sequence shown here is derived from an EMBL/GenBank/DDBJ whole genome shotgun (WGS) entry which is preliminary data.</text>
</comment>
<dbReference type="PIRSF" id="PIRSF006157">
    <property type="entry name" value="Doxgns_DODA"/>
    <property type="match status" value="1"/>
</dbReference>
<sequence>MYQDKEVINQLMRLPDIGGRMPVLFIGHGSPMNAIEENEFSVTWKQLSSKLPIPRAILVISAHWLTKGTYVTASQKLQTIHDFGGFPQALFDIEYPTDGSPLLAEQVQHIVRSTSVQEDMDWGLDHGSWSVLRRMYPLANIPVVQLSIDYYKGGEFHYKLGSELSALRNKGVLIIGSGNIVHNLRMIDWKNMDTDNYAFDWSIESNELIKKSILDRNFKVLVDHRGLGHATKLAIPTPDHYYPLLYTLGLVDQKDEIEIFNDKYVGGSLSMTSYLFGRYL</sequence>
<protein>
    <submittedName>
        <fullName evidence="7">4,5-DOPA dioxygenase extradiol</fullName>
        <ecNumber evidence="7">1.13.11.29</ecNumber>
    </submittedName>
</protein>
<dbReference type="Proteomes" id="UP000438760">
    <property type="component" value="Unassembled WGS sequence"/>
</dbReference>
<dbReference type="RefSeq" id="WP_155092541.1">
    <property type="nucleotide sequence ID" value="NZ_WMJX01000021.1"/>
</dbReference>
<comment type="similarity">
    <text evidence="2">Belongs to the DODA-type extradiol aromatic ring-opening dioxygenase family.</text>
</comment>
<comment type="cofactor">
    <cofactor evidence="1">
        <name>Zn(2+)</name>
        <dbReference type="ChEBI" id="CHEBI:29105"/>
    </cofactor>
</comment>
<gene>
    <name evidence="7" type="primary">ygiD</name>
    <name evidence="7" type="ORF">GJV76_10335</name>
</gene>